<evidence type="ECO:0000313" key="3">
    <source>
        <dbReference type="Proteomes" id="UP000250163"/>
    </source>
</evidence>
<dbReference type="Pfam" id="PF13590">
    <property type="entry name" value="DUF4136"/>
    <property type="match status" value="1"/>
</dbReference>
<sequence length="188" mass="21379">MIKQIIPFILMLVLAGCTTTEYVKITPLTKIVTGDLTNFAQQQNTFAWYPNRSKTFLPDSINKTLFTEYTQGVITQIMQNKGYTLMDDPQQADFLIGYGLAIESELSDEEIFAKVGNKVGLVLNHLDPKEFQKSSAFIAFYQPHTLQPQWQVLAQGITKNKVSIEERKKNIYAVMHSMLKKVPTRVAK</sequence>
<gene>
    <name evidence="2" type="ORF">MORIYA_0249</name>
</gene>
<organism evidence="2 3">
    <name type="scientific">Moritella yayanosii</name>
    <dbReference type="NCBI Taxonomy" id="69539"/>
    <lineage>
        <taxon>Bacteria</taxon>
        <taxon>Pseudomonadati</taxon>
        <taxon>Pseudomonadota</taxon>
        <taxon>Gammaproteobacteria</taxon>
        <taxon>Alteromonadales</taxon>
        <taxon>Moritellaceae</taxon>
        <taxon>Moritella</taxon>
    </lineage>
</organism>
<dbReference type="EMBL" id="LS483250">
    <property type="protein sequence ID" value="SQD76727.1"/>
    <property type="molecule type" value="Genomic_DNA"/>
</dbReference>
<dbReference type="RefSeq" id="WP_112711989.1">
    <property type="nucleotide sequence ID" value="NZ_LS483250.1"/>
</dbReference>
<dbReference type="OrthoDB" id="5876564at2"/>
<protein>
    <recommendedName>
        <fullName evidence="1">DUF4136 domain-containing protein</fullName>
    </recommendedName>
</protein>
<dbReference type="Proteomes" id="UP000250163">
    <property type="component" value="Chromosome MORIYA"/>
</dbReference>
<feature type="domain" description="DUF4136" evidence="1">
    <location>
        <begin position="37"/>
        <end position="183"/>
    </location>
</feature>
<proteinExistence type="predicted"/>
<reference evidence="3" key="1">
    <citation type="submission" date="2018-05" db="EMBL/GenBank/DDBJ databases">
        <authorList>
            <person name="Cea G.-C."/>
            <person name="William W."/>
        </authorList>
    </citation>
    <scope>NUCLEOTIDE SEQUENCE [LARGE SCALE GENOMIC DNA]</scope>
    <source>
        <strain evidence="3">DB21MT 5</strain>
    </source>
</reference>
<dbReference type="AlphaFoldDB" id="A0A330LHT8"/>
<accession>A0A330LHT8</accession>
<evidence type="ECO:0000259" key="1">
    <source>
        <dbReference type="Pfam" id="PF13590"/>
    </source>
</evidence>
<dbReference type="PROSITE" id="PS51257">
    <property type="entry name" value="PROKAR_LIPOPROTEIN"/>
    <property type="match status" value="1"/>
</dbReference>
<evidence type="ECO:0000313" key="2">
    <source>
        <dbReference type="EMBL" id="SQD76727.1"/>
    </source>
</evidence>
<name>A0A330LHT8_9GAMM</name>
<dbReference type="InterPro" id="IPR025411">
    <property type="entry name" value="DUF4136"/>
</dbReference>
<keyword evidence="3" id="KW-1185">Reference proteome</keyword>
<dbReference type="KEGG" id="mya:MORIYA_0249"/>